<proteinExistence type="predicted"/>
<name>A0A0F9UGU6_9ZZZZ</name>
<protein>
    <submittedName>
        <fullName evidence="1">Uncharacterized protein</fullName>
    </submittedName>
</protein>
<dbReference type="EMBL" id="LAZR01000146">
    <property type="protein sequence ID" value="KKN86592.1"/>
    <property type="molecule type" value="Genomic_DNA"/>
</dbReference>
<accession>A0A0F9UGU6</accession>
<sequence length="125" mass="14840">MSENRLDVKDLQKSELMDVKNLFFIHYCPSCEPDPDPFKRDGSERGPYFIDQIWDYPEKCECPEELICIDGTIEIHMLERHDHSLKDTRYYDVLDRCIHTDFETEAEAIRALIQIIDEVNKLKSE</sequence>
<reference evidence="1" key="1">
    <citation type="journal article" date="2015" name="Nature">
        <title>Complex archaea that bridge the gap between prokaryotes and eukaryotes.</title>
        <authorList>
            <person name="Spang A."/>
            <person name="Saw J.H."/>
            <person name="Jorgensen S.L."/>
            <person name="Zaremba-Niedzwiedzka K."/>
            <person name="Martijn J."/>
            <person name="Lind A.E."/>
            <person name="van Eijk R."/>
            <person name="Schleper C."/>
            <person name="Guy L."/>
            <person name="Ettema T.J."/>
        </authorList>
    </citation>
    <scope>NUCLEOTIDE SEQUENCE</scope>
</reference>
<comment type="caution">
    <text evidence="1">The sequence shown here is derived from an EMBL/GenBank/DDBJ whole genome shotgun (WGS) entry which is preliminary data.</text>
</comment>
<evidence type="ECO:0000313" key="1">
    <source>
        <dbReference type="EMBL" id="KKN86592.1"/>
    </source>
</evidence>
<gene>
    <name evidence="1" type="ORF">LCGC14_0267680</name>
</gene>
<dbReference type="AlphaFoldDB" id="A0A0F9UGU6"/>
<organism evidence="1">
    <name type="scientific">marine sediment metagenome</name>
    <dbReference type="NCBI Taxonomy" id="412755"/>
    <lineage>
        <taxon>unclassified sequences</taxon>
        <taxon>metagenomes</taxon>
        <taxon>ecological metagenomes</taxon>
    </lineage>
</organism>